<keyword evidence="5 9" id="KW-0031">Aminopeptidase</keyword>
<proteinExistence type="inferred from homology"/>
<dbReference type="GO" id="GO:0030145">
    <property type="term" value="F:manganese ion binding"/>
    <property type="evidence" value="ECO:0007669"/>
    <property type="project" value="InterPro"/>
</dbReference>
<organism evidence="9 10">
    <name type="scientific">Chloropicon primus</name>
    <dbReference type="NCBI Taxonomy" id="1764295"/>
    <lineage>
        <taxon>Eukaryota</taxon>
        <taxon>Viridiplantae</taxon>
        <taxon>Chlorophyta</taxon>
        <taxon>Chloropicophyceae</taxon>
        <taxon>Chloropicales</taxon>
        <taxon>Chloropicaceae</taxon>
        <taxon>Chloropicon</taxon>
    </lineage>
</organism>
<evidence type="ECO:0000256" key="1">
    <source>
        <dbReference type="ARBA" id="ARBA00000135"/>
    </source>
</evidence>
<dbReference type="InterPro" id="IPR043472">
    <property type="entry name" value="Macro_dom-like"/>
</dbReference>
<dbReference type="CDD" id="cd00433">
    <property type="entry name" value="Peptidase_M17"/>
    <property type="match status" value="1"/>
</dbReference>
<name>A0A5B8MCN6_9CHLO</name>
<evidence type="ECO:0000256" key="4">
    <source>
        <dbReference type="ARBA" id="ARBA00011867"/>
    </source>
</evidence>
<dbReference type="AlphaFoldDB" id="A0A5B8MCN6"/>
<dbReference type="HAMAP" id="MF_00181">
    <property type="entry name" value="Cytosol_peptidase_M17"/>
    <property type="match status" value="1"/>
</dbReference>
<dbReference type="PANTHER" id="PTHR11963:SF23">
    <property type="entry name" value="CYTOSOL AMINOPEPTIDASE"/>
    <property type="match status" value="1"/>
</dbReference>
<dbReference type="InterPro" id="IPR000819">
    <property type="entry name" value="Peptidase_M17_C"/>
</dbReference>
<evidence type="ECO:0000256" key="6">
    <source>
        <dbReference type="ARBA" id="ARBA00022670"/>
    </source>
</evidence>
<dbReference type="InterPro" id="IPR011356">
    <property type="entry name" value="Leucine_aapep/pepB"/>
</dbReference>
<dbReference type="PANTHER" id="PTHR11963">
    <property type="entry name" value="LEUCINE AMINOPEPTIDASE-RELATED"/>
    <property type="match status" value="1"/>
</dbReference>
<dbReference type="Gene3D" id="3.40.220.10">
    <property type="entry name" value="Leucine Aminopeptidase, subunit E, domain 1"/>
    <property type="match status" value="1"/>
</dbReference>
<gene>
    <name evidence="9" type="ORF">A3770_01p06770</name>
</gene>
<evidence type="ECO:0000256" key="2">
    <source>
        <dbReference type="ARBA" id="ARBA00001585"/>
    </source>
</evidence>
<dbReference type="STRING" id="1764295.A0A5B8MCN6"/>
<accession>A0A5B8MCN6</accession>
<reference evidence="9 10" key="1">
    <citation type="submission" date="2018-07" db="EMBL/GenBank/DDBJ databases">
        <title>The complete nuclear genome of the prasinophyte Chloropicon primus (CCMP1205).</title>
        <authorList>
            <person name="Pombert J.-F."/>
            <person name="Otis C."/>
            <person name="Turmel M."/>
            <person name="Lemieux C."/>
        </authorList>
    </citation>
    <scope>NUCLEOTIDE SEQUENCE [LARGE SCALE GENOMIC DNA]</scope>
    <source>
        <strain evidence="9 10">CCMP1205</strain>
    </source>
</reference>
<keyword evidence="7" id="KW-0378">Hydrolase</keyword>
<sequence length="536" mass="56061">MAAASPLGNVVSKGVNAEFASVDLFSMPDPPAMSCVATEATAWKGDVLFVALTEDVYDADAKKMKVPTLEGFSPSVHAAVLDLLGDEEFKLKPGSSKMFNTCGSSAAKNICLVGLGTKEDLEKEKKWGKSAWQNLGSTMKSVSKSNKFKTAGLLVPGSTPPTIQDVCNGLLLGAYESTRFKSKQKSGSTGTLTSVEILGTVDDLDAKVADAVALAKGITTARYLVEAPPNVASPKHLADCAALIAKTFPDVFELKVLGRKECEDLGMGCYLAVGQAADTQSQFIHLKYKGPGSTESSPKIGYVGKGVTFDSGGYNLKAGAGSMIEMMKFDMGGSGAVLGSAMALGGIKPKNVEVHFIVAACENMINGHGLRPGDVITASNGKTVEVNNTDAEGRLTLCDAIIYAGNQGCSTIVDIATLTGACMVALGMNIGGLYANTDELANELSSSGAVHGEKLWRMPLEDDYLELLKSPVADMKNTGIRWGGSITAALYLKEFVPENTSWAHIDMAGPVWDEKNGGATGFGVSTLTQFAVSKGN</sequence>
<dbReference type="Pfam" id="PF00883">
    <property type="entry name" value="Peptidase_M17"/>
    <property type="match status" value="1"/>
</dbReference>
<dbReference type="OrthoDB" id="412814at2759"/>
<evidence type="ECO:0000313" key="10">
    <source>
        <dbReference type="Proteomes" id="UP000316726"/>
    </source>
</evidence>
<dbReference type="InterPro" id="IPR008283">
    <property type="entry name" value="Peptidase_M17_N"/>
</dbReference>
<dbReference type="InterPro" id="IPR023042">
    <property type="entry name" value="Peptidase_M17_leu_NH2_pept"/>
</dbReference>
<evidence type="ECO:0000256" key="5">
    <source>
        <dbReference type="ARBA" id="ARBA00022438"/>
    </source>
</evidence>
<protein>
    <submittedName>
        <fullName evidence="9">Leucyl aminopeptidase</fullName>
    </submittedName>
</protein>
<dbReference type="Pfam" id="PF02789">
    <property type="entry name" value="Peptidase_M17_N"/>
    <property type="match status" value="1"/>
</dbReference>
<comment type="catalytic activity">
    <reaction evidence="1">
        <text>Release of an N-terminal amino acid, Xaa-|-Yaa-, in which Xaa is preferably Leu, but may be other amino acids including Pro although not Arg or Lys, and Yaa may be Pro. Amino acid amides and methyl esters are also readily hydrolyzed, but rates on arylamides are exceedingly low.</text>
        <dbReference type="EC" id="3.4.11.1"/>
    </reaction>
</comment>
<evidence type="ECO:0000256" key="3">
    <source>
        <dbReference type="ARBA" id="ARBA00009528"/>
    </source>
</evidence>
<dbReference type="GO" id="GO:0006508">
    <property type="term" value="P:proteolysis"/>
    <property type="evidence" value="ECO:0007669"/>
    <property type="project" value="UniProtKB-KW"/>
</dbReference>
<dbReference type="PROSITE" id="PS00631">
    <property type="entry name" value="CYTOSOL_AP"/>
    <property type="match status" value="1"/>
</dbReference>
<evidence type="ECO:0000313" key="9">
    <source>
        <dbReference type="EMBL" id="QDZ18159.1"/>
    </source>
</evidence>
<dbReference type="GO" id="GO:0005737">
    <property type="term" value="C:cytoplasm"/>
    <property type="evidence" value="ECO:0007669"/>
    <property type="project" value="InterPro"/>
</dbReference>
<evidence type="ECO:0000259" key="8">
    <source>
        <dbReference type="PROSITE" id="PS00631"/>
    </source>
</evidence>
<evidence type="ECO:0000256" key="7">
    <source>
        <dbReference type="ARBA" id="ARBA00022801"/>
    </source>
</evidence>
<dbReference type="GO" id="GO:0070006">
    <property type="term" value="F:metalloaminopeptidase activity"/>
    <property type="evidence" value="ECO:0007669"/>
    <property type="project" value="InterPro"/>
</dbReference>
<comment type="subunit">
    <text evidence="4">Homohexamer (dimer of homotrimers).</text>
</comment>
<comment type="catalytic activity">
    <reaction evidence="2">
        <text>Release of N-terminal proline from a peptide.</text>
        <dbReference type="EC" id="3.4.11.5"/>
    </reaction>
</comment>
<feature type="domain" description="Cytosol aminopeptidase" evidence="8">
    <location>
        <begin position="388"/>
        <end position="395"/>
    </location>
</feature>
<dbReference type="Gene3D" id="3.40.630.10">
    <property type="entry name" value="Zn peptidases"/>
    <property type="match status" value="1"/>
</dbReference>
<dbReference type="SUPFAM" id="SSF53187">
    <property type="entry name" value="Zn-dependent exopeptidases"/>
    <property type="match status" value="1"/>
</dbReference>
<dbReference type="NCBIfam" id="NF002076">
    <property type="entry name" value="PRK00913.2-3"/>
    <property type="match status" value="1"/>
</dbReference>
<dbReference type="Proteomes" id="UP000316726">
    <property type="component" value="Chromosome 1"/>
</dbReference>
<dbReference type="PRINTS" id="PR00481">
    <property type="entry name" value="LAMNOPPTDASE"/>
</dbReference>
<keyword evidence="6" id="KW-0645">Protease</keyword>
<dbReference type="SUPFAM" id="SSF52949">
    <property type="entry name" value="Macro domain-like"/>
    <property type="match status" value="1"/>
</dbReference>
<dbReference type="EMBL" id="CP031034">
    <property type="protein sequence ID" value="QDZ18159.1"/>
    <property type="molecule type" value="Genomic_DNA"/>
</dbReference>
<keyword evidence="10" id="KW-1185">Reference proteome</keyword>
<comment type="similarity">
    <text evidence="3">Belongs to the peptidase M17 family.</text>
</comment>